<evidence type="ECO:0000259" key="3">
    <source>
        <dbReference type="PROSITE" id="PS51635"/>
    </source>
</evidence>
<evidence type="ECO:0000313" key="5">
    <source>
        <dbReference type="Proteomes" id="UP000021816"/>
    </source>
</evidence>
<accession>A0A011PTM1</accession>
<feature type="active site" description="Nucleophile" evidence="2">
    <location>
        <position position="62"/>
    </location>
</feature>
<evidence type="ECO:0000256" key="1">
    <source>
        <dbReference type="ARBA" id="ARBA00023098"/>
    </source>
</evidence>
<proteinExistence type="predicted"/>
<dbReference type="PANTHER" id="PTHR24138:SF10">
    <property type="entry name" value="PHOSPHOLIPASE A2"/>
    <property type="match status" value="1"/>
</dbReference>
<dbReference type="InterPro" id="IPR047156">
    <property type="entry name" value="Teg/CotR/CapV-like"/>
</dbReference>
<protein>
    <submittedName>
        <fullName evidence="4">Patatin</fullName>
    </submittedName>
</protein>
<evidence type="ECO:0000256" key="2">
    <source>
        <dbReference type="PROSITE-ProRule" id="PRU01161"/>
    </source>
</evidence>
<dbReference type="PROSITE" id="PS51635">
    <property type="entry name" value="PNPLA"/>
    <property type="match status" value="1"/>
</dbReference>
<dbReference type="Proteomes" id="UP000021816">
    <property type="component" value="Unassembled WGS sequence"/>
</dbReference>
<dbReference type="EMBL" id="JEMX01000036">
    <property type="protein sequence ID" value="EXI80362.1"/>
    <property type="molecule type" value="Genomic_DNA"/>
</dbReference>
<dbReference type="InterPro" id="IPR002641">
    <property type="entry name" value="PNPLA_dom"/>
</dbReference>
<dbReference type="GO" id="GO:0016787">
    <property type="term" value="F:hydrolase activity"/>
    <property type="evidence" value="ECO:0007669"/>
    <property type="project" value="UniProtKB-UniRule"/>
</dbReference>
<dbReference type="GO" id="GO:0016042">
    <property type="term" value="P:lipid catabolic process"/>
    <property type="evidence" value="ECO:0007669"/>
    <property type="project" value="UniProtKB-UniRule"/>
</dbReference>
<name>A0A011PTM1_9PROT</name>
<keyword evidence="2" id="KW-0378">Hydrolase</keyword>
<comment type="caution">
    <text evidence="4">The sequence shown here is derived from an EMBL/GenBank/DDBJ whole genome shotgun (WGS) entry which is preliminary data.</text>
</comment>
<dbReference type="InterPro" id="IPR016035">
    <property type="entry name" value="Acyl_Trfase/lysoPLipase"/>
</dbReference>
<dbReference type="STRING" id="1454003.AW10_01868"/>
<reference evidence="4 5" key="1">
    <citation type="submission" date="2014-02" db="EMBL/GenBank/DDBJ databases">
        <title>Expanding our view of genomic diversity in Candidatus Accumulibacter clades.</title>
        <authorList>
            <person name="Skennerton C.T."/>
            <person name="Barr J.J."/>
            <person name="Slater F.R."/>
            <person name="Bond P.L."/>
            <person name="Tyson G.W."/>
        </authorList>
    </citation>
    <scope>NUCLEOTIDE SEQUENCE [LARGE SCALE GENOMIC DNA]</scope>
    <source>
        <strain evidence="5">BA-92</strain>
    </source>
</reference>
<feature type="short sequence motif" description="DGA/G" evidence="2">
    <location>
        <begin position="233"/>
        <end position="235"/>
    </location>
</feature>
<keyword evidence="1 2" id="KW-0443">Lipid metabolism</keyword>
<dbReference type="SUPFAM" id="SSF52151">
    <property type="entry name" value="FabD/lysophospholipase-like"/>
    <property type="match status" value="1"/>
</dbReference>
<dbReference type="Gene3D" id="3.40.1090.10">
    <property type="entry name" value="Cytosolic phospholipase A2 catalytic domain"/>
    <property type="match status" value="1"/>
</dbReference>
<comment type="caution">
    <text evidence="2">Lacks conserved residue(s) required for the propagation of feature annotation.</text>
</comment>
<feature type="domain" description="PNPLA" evidence="3">
    <location>
        <begin position="23"/>
        <end position="247"/>
    </location>
</feature>
<dbReference type="PANTHER" id="PTHR24138">
    <property type="entry name" value="INTRACELLLAR PHOSPHOLIPASE A FAMILY"/>
    <property type="match status" value="1"/>
</dbReference>
<organism evidence="4 5">
    <name type="scientific">Candidatus Accumulibacter appositus</name>
    <dbReference type="NCBI Taxonomy" id="1454003"/>
    <lineage>
        <taxon>Bacteria</taxon>
        <taxon>Pseudomonadati</taxon>
        <taxon>Pseudomonadota</taxon>
        <taxon>Betaproteobacteria</taxon>
        <taxon>Candidatus Accumulibacter</taxon>
    </lineage>
</organism>
<dbReference type="PATRIC" id="fig|1454003.3.peg.1918"/>
<keyword evidence="2" id="KW-0442">Lipid degradation</keyword>
<feature type="active site" description="Proton acceptor" evidence="2">
    <location>
        <position position="233"/>
    </location>
</feature>
<gene>
    <name evidence="4" type="ORF">AW10_01868</name>
</gene>
<dbReference type="Pfam" id="PF01734">
    <property type="entry name" value="Patatin"/>
    <property type="match status" value="1"/>
</dbReference>
<dbReference type="AlphaFoldDB" id="A0A011PTM1"/>
<sequence length="445" mass="48671">MEATPTDALPMEARPGKKPFRILSLDGGGTFALIQAKVLDDLFPGEDGHQVLSHFDLVSACSGGAIVAAALIEGYAPREIFELFDNPVNRHALFGRLPWYRSLLQLVTGVFSPASPVGHRFSTDGKLAFLQRILPVMGTTSLQNLHGILNDSIASLRAQRDEPSRPTMSFLFVTYDFDRDRARMMRSDVASPAASFPHRQQRATLAEAAHASSTAPINWFDKPAEFDGCRFWDGAMTGYNNPVLAGVVEAIAMGVPRRDIGVLSLGTSTVFLPECGSDGIPDALCRSRASTGFLPELVKVGKTIIADPPDAHTFIAHLMLDGGLPADVSCCPYTDTAIVRMNPVIQPVIDRATGQWRVPAGWSAEDFRRIAEMDIASRRQEDVDLIKRLGDGWLRDEWHNQPIRGCGIWTSPPADSPRLPNTDHLCEIGHRWYSTAKSAWTALSA</sequence>
<evidence type="ECO:0000313" key="4">
    <source>
        <dbReference type="EMBL" id="EXI80362.1"/>
    </source>
</evidence>